<dbReference type="SMART" id="SM00354">
    <property type="entry name" value="HTH_LACI"/>
    <property type="match status" value="1"/>
</dbReference>
<organism evidence="6 7">
    <name type="scientific">Blautia obeum</name>
    <dbReference type="NCBI Taxonomy" id="40520"/>
    <lineage>
        <taxon>Bacteria</taxon>
        <taxon>Bacillati</taxon>
        <taxon>Bacillota</taxon>
        <taxon>Clostridia</taxon>
        <taxon>Lachnospirales</taxon>
        <taxon>Lachnospiraceae</taxon>
        <taxon>Blautia</taxon>
    </lineage>
</organism>
<dbReference type="Gene3D" id="1.10.260.40">
    <property type="entry name" value="lambda repressor-like DNA-binding domains"/>
    <property type="match status" value="1"/>
</dbReference>
<dbReference type="PROSITE" id="PS50932">
    <property type="entry name" value="HTH_LACI_2"/>
    <property type="match status" value="1"/>
</dbReference>
<keyword evidence="2" id="KW-0238">DNA-binding</keyword>
<dbReference type="SUPFAM" id="SSF47413">
    <property type="entry name" value="lambda repressor-like DNA-binding domains"/>
    <property type="match status" value="1"/>
</dbReference>
<dbReference type="CDD" id="cd01392">
    <property type="entry name" value="HTH_LacI"/>
    <property type="match status" value="1"/>
</dbReference>
<dbReference type="GO" id="GO:0003700">
    <property type="term" value="F:DNA-binding transcription factor activity"/>
    <property type="evidence" value="ECO:0007669"/>
    <property type="project" value="TreeGrafter"/>
</dbReference>
<feature type="domain" description="HTH cro/C1-type" evidence="5">
    <location>
        <begin position="17"/>
        <end position="61"/>
    </location>
</feature>
<dbReference type="AlphaFoldDB" id="A0A367G4Q5"/>
<dbReference type="InterPro" id="IPR046335">
    <property type="entry name" value="LacI/GalR-like_sensor"/>
</dbReference>
<sequence length="359" mass="40658">MQWLPHRNISGGKIMATIKEIAQRAGVSTTTVSNVIHGKTKKVSPANIQKIENLIREMGYVQKMGLRVLNKEKSQLVAVVINYHKDFKDSIIGDPFYGKIIGFIEKYVQELGYYLMLYSAKDTDKIFQMVMGWDVDGVIAISFSKSNCEKIYQLINKPIVSIDAYGELDAGQENHVLNIGLDDESGGYLMTKYLLECGYEHIQVCAGRDNGVDHLRYMGAQRAAKDFAKKKQKVQFTALGMNYAKRKESYAWLLQRKKPKAALFFLSDLYALEAISFFSSRGVKIPEEIGIAGYDNISYAEFSVPRLTTISQNVEQKASLAVEILMERINGVEKERENEIMLPVTLIPRRSVQPQQEEK</sequence>
<dbReference type="InterPro" id="IPR000843">
    <property type="entry name" value="HTH_LacI"/>
</dbReference>
<accession>A0A367G4Q5</accession>
<dbReference type="EMBL" id="PSQG01000006">
    <property type="protein sequence ID" value="RCH44951.1"/>
    <property type="molecule type" value="Genomic_DNA"/>
</dbReference>
<evidence type="ECO:0000256" key="1">
    <source>
        <dbReference type="ARBA" id="ARBA00023015"/>
    </source>
</evidence>
<dbReference type="PANTHER" id="PTHR30146">
    <property type="entry name" value="LACI-RELATED TRANSCRIPTIONAL REPRESSOR"/>
    <property type="match status" value="1"/>
</dbReference>
<dbReference type="InterPro" id="IPR010982">
    <property type="entry name" value="Lambda_DNA-bd_dom_sf"/>
</dbReference>
<name>A0A367G4Q5_9FIRM</name>
<keyword evidence="1" id="KW-0805">Transcription regulation</keyword>
<dbReference type="PROSITE" id="PS00356">
    <property type="entry name" value="HTH_LACI_1"/>
    <property type="match status" value="1"/>
</dbReference>
<evidence type="ECO:0000256" key="3">
    <source>
        <dbReference type="ARBA" id="ARBA00023163"/>
    </source>
</evidence>
<evidence type="ECO:0000313" key="7">
    <source>
        <dbReference type="Proteomes" id="UP000253208"/>
    </source>
</evidence>
<evidence type="ECO:0000256" key="2">
    <source>
        <dbReference type="ARBA" id="ARBA00023125"/>
    </source>
</evidence>
<dbReference type="InterPro" id="IPR028082">
    <property type="entry name" value="Peripla_BP_I"/>
</dbReference>
<feature type="domain" description="HTH lacI-type" evidence="4">
    <location>
        <begin position="16"/>
        <end position="71"/>
    </location>
</feature>
<dbReference type="PROSITE" id="PS50943">
    <property type="entry name" value="HTH_CROC1"/>
    <property type="match status" value="1"/>
</dbReference>
<dbReference type="Pfam" id="PF00356">
    <property type="entry name" value="LacI"/>
    <property type="match status" value="1"/>
</dbReference>
<dbReference type="PANTHER" id="PTHR30146:SF24">
    <property type="entry name" value="XYLOSE OPERON REGULATORY PROTEIN"/>
    <property type="match status" value="1"/>
</dbReference>
<dbReference type="CDD" id="cd06267">
    <property type="entry name" value="PBP1_LacI_sugar_binding-like"/>
    <property type="match status" value="1"/>
</dbReference>
<dbReference type="GO" id="GO:0000976">
    <property type="term" value="F:transcription cis-regulatory region binding"/>
    <property type="evidence" value="ECO:0007669"/>
    <property type="project" value="TreeGrafter"/>
</dbReference>
<keyword evidence="3" id="KW-0804">Transcription</keyword>
<evidence type="ECO:0000313" key="6">
    <source>
        <dbReference type="EMBL" id="RCH44951.1"/>
    </source>
</evidence>
<dbReference type="Proteomes" id="UP000253208">
    <property type="component" value="Unassembled WGS sequence"/>
</dbReference>
<proteinExistence type="predicted"/>
<evidence type="ECO:0000259" key="4">
    <source>
        <dbReference type="PROSITE" id="PS50932"/>
    </source>
</evidence>
<protein>
    <submittedName>
        <fullName evidence="6">LacI family transcriptional regulator</fullName>
    </submittedName>
</protein>
<gene>
    <name evidence="6" type="ORF">C4886_05740</name>
</gene>
<dbReference type="Pfam" id="PF13377">
    <property type="entry name" value="Peripla_BP_3"/>
    <property type="match status" value="1"/>
</dbReference>
<comment type="caution">
    <text evidence="6">The sequence shown here is derived from an EMBL/GenBank/DDBJ whole genome shotgun (WGS) entry which is preliminary data.</text>
</comment>
<reference evidence="6 7" key="1">
    <citation type="submission" date="2018-02" db="EMBL/GenBank/DDBJ databases">
        <title>Complete genome sequencing of Faecalibacterium prausnitzii strains isolated from the human gut.</title>
        <authorList>
            <person name="Fitzgerald B.C."/>
            <person name="Shkoporov A.N."/>
            <person name="Ross P.R."/>
            <person name="Hill C."/>
        </authorList>
    </citation>
    <scope>NUCLEOTIDE SEQUENCE [LARGE SCALE GENOMIC DNA]</scope>
    <source>
        <strain evidence="6 7">APC942/31-1</strain>
    </source>
</reference>
<evidence type="ECO:0000259" key="5">
    <source>
        <dbReference type="PROSITE" id="PS50943"/>
    </source>
</evidence>
<dbReference type="InterPro" id="IPR001387">
    <property type="entry name" value="Cro/C1-type_HTH"/>
</dbReference>
<dbReference type="SUPFAM" id="SSF53822">
    <property type="entry name" value="Periplasmic binding protein-like I"/>
    <property type="match status" value="1"/>
</dbReference>
<dbReference type="Gene3D" id="3.40.50.2300">
    <property type="match status" value="2"/>
</dbReference>